<name>A0AAP0N7F4_LIQFO</name>
<accession>A0AAP0N7F4</accession>
<comment type="caution">
    <text evidence="1">The sequence shown here is derived from an EMBL/GenBank/DDBJ whole genome shotgun (WGS) entry which is preliminary data.</text>
</comment>
<sequence>MISSYVIQFCGYNTCASSDFGQQATIPTISPPQSFFFSRRVALEVKNWGFFQELHTVAIKLANHAIKLTSLGFGTTFLEWVASYTAI</sequence>
<organism evidence="1 2">
    <name type="scientific">Liquidambar formosana</name>
    <name type="common">Formosan gum</name>
    <dbReference type="NCBI Taxonomy" id="63359"/>
    <lineage>
        <taxon>Eukaryota</taxon>
        <taxon>Viridiplantae</taxon>
        <taxon>Streptophyta</taxon>
        <taxon>Embryophyta</taxon>
        <taxon>Tracheophyta</taxon>
        <taxon>Spermatophyta</taxon>
        <taxon>Magnoliopsida</taxon>
        <taxon>eudicotyledons</taxon>
        <taxon>Gunneridae</taxon>
        <taxon>Pentapetalae</taxon>
        <taxon>Saxifragales</taxon>
        <taxon>Altingiaceae</taxon>
        <taxon>Liquidambar</taxon>
    </lineage>
</organism>
<evidence type="ECO:0000313" key="1">
    <source>
        <dbReference type="EMBL" id="KAK9267865.1"/>
    </source>
</evidence>
<dbReference type="Proteomes" id="UP001415857">
    <property type="component" value="Unassembled WGS sequence"/>
</dbReference>
<gene>
    <name evidence="1" type="ORF">L1049_010302</name>
</gene>
<dbReference type="EMBL" id="JBBPBK010000016">
    <property type="protein sequence ID" value="KAK9267865.1"/>
    <property type="molecule type" value="Genomic_DNA"/>
</dbReference>
<keyword evidence="2" id="KW-1185">Reference proteome</keyword>
<dbReference type="AlphaFoldDB" id="A0AAP0N7F4"/>
<proteinExistence type="predicted"/>
<evidence type="ECO:0000313" key="2">
    <source>
        <dbReference type="Proteomes" id="UP001415857"/>
    </source>
</evidence>
<protein>
    <submittedName>
        <fullName evidence="1">Uncharacterized protein</fullName>
    </submittedName>
</protein>
<reference evidence="1 2" key="1">
    <citation type="journal article" date="2024" name="Plant J.">
        <title>Genome sequences and population genomics reveal climatic adaptation and genomic divergence between two closely related sweetgum species.</title>
        <authorList>
            <person name="Xu W.Q."/>
            <person name="Ren C.Q."/>
            <person name="Zhang X.Y."/>
            <person name="Comes H.P."/>
            <person name="Liu X.H."/>
            <person name="Li Y.G."/>
            <person name="Kettle C.J."/>
            <person name="Jalonen R."/>
            <person name="Gaisberger H."/>
            <person name="Ma Y.Z."/>
            <person name="Qiu Y.X."/>
        </authorList>
    </citation>
    <scope>NUCLEOTIDE SEQUENCE [LARGE SCALE GENOMIC DNA]</scope>
    <source>
        <strain evidence="1">Hangzhou</strain>
    </source>
</reference>